<protein>
    <recommendedName>
        <fullName evidence="3">SCP domain-containing protein</fullName>
    </recommendedName>
</protein>
<dbReference type="AlphaFoldDB" id="A0A9W8BJI1"/>
<feature type="chain" id="PRO_5040999639" description="SCP domain-containing protein" evidence="2">
    <location>
        <begin position="20"/>
        <end position="598"/>
    </location>
</feature>
<name>A0A9W8BJI1_9FUNG</name>
<feature type="region of interest" description="Disordered" evidence="1">
    <location>
        <begin position="544"/>
        <end position="581"/>
    </location>
</feature>
<accession>A0A9W8BJI1</accession>
<sequence length="598" mass="64448">MKTLACIVAILALTPASLALVVMPKASSANMTSFTRRQNIDPKDLFSTQSNIPDYVMISPDYVALAPSGPSGLSAPGLNNMLCLANRYRYDLNLPVLALDAQLVKFAQARADYLANISATVQNNVLVGVDDPPVFDTKVWKSVTQNLLKTTQNPTFAMWQFEGSGISNANMRDPNAMFFGAGKQGEYYVQVFGAPVNIKPFDRSVFPWCTSNQTFYNWVYPNDTPIPPKDKSNIFSYAFPYQSFEKISPVLIVPPKSGQDLGLVNGTKYYFSSPLGDVPYLKDLSIPNSVSPANSSPPFVATSGSGQQGMTKDELNLMTCLINSRRYSSCLPPVALNPMLIAAAQAHSYELNRAQNLSHFGAMGPPPMRIQRRGFTYQTMGENIVAGVYSAWDSFVMFSQSQGHLNNMLDPAFKYVGGGRSGQFWAVDFGTLLDGSQNPDPKAVPLCPGNSPAAIAIAFPNGLPSAPKLQTTACGNTQATSVKTPQYILTATTAKPTATSAPFTPMSPTQPTYIFTPPATQNQDGVVYVTVTIDTTVFIDEDLLLGQPTPTSSTSTPNQGGKAGNEAQTPTTSTTQPNDVYPLLNLGDSNFDVIMQPA</sequence>
<evidence type="ECO:0000256" key="2">
    <source>
        <dbReference type="SAM" id="SignalP"/>
    </source>
</evidence>
<proteinExistence type="predicted"/>
<dbReference type="Pfam" id="PF00188">
    <property type="entry name" value="CAP"/>
    <property type="match status" value="1"/>
</dbReference>
<dbReference type="OrthoDB" id="5569850at2759"/>
<evidence type="ECO:0000259" key="3">
    <source>
        <dbReference type="Pfam" id="PF00188"/>
    </source>
</evidence>
<dbReference type="CDD" id="cd05379">
    <property type="entry name" value="CAP_bacterial"/>
    <property type="match status" value="1"/>
</dbReference>
<feature type="domain" description="SCP" evidence="3">
    <location>
        <begin position="321"/>
        <end position="421"/>
    </location>
</feature>
<keyword evidence="2" id="KW-0732">Signal</keyword>
<organism evidence="4 5">
    <name type="scientific">Coemansia thaxteri</name>
    <dbReference type="NCBI Taxonomy" id="2663907"/>
    <lineage>
        <taxon>Eukaryota</taxon>
        <taxon>Fungi</taxon>
        <taxon>Fungi incertae sedis</taxon>
        <taxon>Zoopagomycota</taxon>
        <taxon>Kickxellomycotina</taxon>
        <taxon>Kickxellomycetes</taxon>
        <taxon>Kickxellales</taxon>
        <taxon>Kickxellaceae</taxon>
        <taxon>Coemansia</taxon>
    </lineage>
</organism>
<reference evidence="4" key="1">
    <citation type="submission" date="2022-07" db="EMBL/GenBank/DDBJ databases">
        <title>Phylogenomic reconstructions and comparative analyses of Kickxellomycotina fungi.</title>
        <authorList>
            <person name="Reynolds N.K."/>
            <person name="Stajich J.E."/>
            <person name="Barry K."/>
            <person name="Grigoriev I.V."/>
            <person name="Crous P."/>
            <person name="Smith M.E."/>
        </authorList>
    </citation>
    <scope>NUCLEOTIDE SEQUENCE</scope>
    <source>
        <strain evidence="4">IMI 214461</strain>
    </source>
</reference>
<dbReference type="Proteomes" id="UP001150907">
    <property type="component" value="Unassembled WGS sequence"/>
</dbReference>
<evidence type="ECO:0000313" key="5">
    <source>
        <dbReference type="Proteomes" id="UP001150907"/>
    </source>
</evidence>
<dbReference type="EMBL" id="JANBQF010000226">
    <property type="protein sequence ID" value="KAJ2003376.1"/>
    <property type="molecule type" value="Genomic_DNA"/>
</dbReference>
<feature type="compositionally biased region" description="Polar residues" evidence="1">
    <location>
        <begin position="566"/>
        <end position="578"/>
    </location>
</feature>
<keyword evidence="5" id="KW-1185">Reference proteome</keyword>
<gene>
    <name evidence="4" type="ORF">H4R26_003110</name>
</gene>
<evidence type="ECO:0000256" key="1">
    <source>
        <dbReference type="SAM" id="MobiDB-lite"/>
    </source>
</evidence>
<dbReference type="Gene3D" id="3.40.33.10">
    <property type="entry name" value="CAP"/>
    <property type="match status" value="2"/>
</dbReference>
<dbReference type="PANTHER" id="PTHR31157:SF1">
    <property type="entry name" value="SCP DOMAIN-CONTAINING PROTEIN"/>
    <property type="match status" value="1"/>
</dbReference>
<feature type="signal peptide" evidence="2">
    <location>
        <begin position="1"/>
        <end position="19"/>
    </location>
</feature>
<comment type="caution">
    <text evidence="4">The sequence shown here is derived from an EMBL/GenBank/DDBJ whole genome shotgun (WGS) entry which is preliminary data.</text>
</comment>
<dbReference type="SUPFAM" id="SSF55797">
    <property type="entry name" value="PR-1-like"/>
    <property type="match status" value="2"/>
</dbReference>
<dbReference type="InterPro" id="IPR035940">
    <property type="entry name" value="CAP_sf"/>
</dbReference>
<feature type="compositionally biased region" description="Low complexity" evidence="1">
    <location>
        <begin position="548"/>
        <end position="557"/>
    </location>
</feature>
<dbReference type="InterPro" id="IPR014044">
    <property type="entry name" value="CAP_dom"/>
</dbReference>
<evidence type="ECO:0000313" key="4">
    <source>
        <dbReference type="EMBL" id="KAJ2003376.1"/>
    </source>
</evidence>
<dbReference type="PANTHER" id="PTHR31157">
    <property type="entry name" value="SCP DOMAIN-CONTAINING PROTEIN"/>
    <property type="match status" value="1"/>
</dbReference>